<accession>A0A919ELR3</accession>
<organism evidence="3 4">
    <name type="scientific">Streptomyces filamentosus</name>
    <name type="common">Streptomyces roseosporus</name>
    <dbReference type="NCBI Taxonomy" id="67294"/>
    <lineage>
        <taxon>Bacteria</taxon>
        <taxon>Bacillati</taxon>
        <taxon>Actinomycetota</taxon>
        <taxon>Actinomycetes</taxon>
        <taxon>Kitasatosporales</taxon>
        <taxon>Streptomycetaceae</taxon>
        <taxon>Streptomyces</taxon>
    </lineage>
</organism>
<protein>
    <submittedName>
        <fullName evidence="3">Uncharacterized protein</fullName>
    </submittedName>
</protein>
<evidence type="ECO:0000313" key="4">
    <source>
        <dbReference type="Proteomes" id="UP000632849"/>
    </source>
</evidence>
<keyword evidence="2" id="KW-0472">Membrane</keyword>
<dbReference type="AlphaFoldDB" id="A0A919ELR3"/>
<proteinExistence type="predicted"/>
<evidence type="ECO:0000256" key="2">
    <source>
        <dbReference type="SAM" id="Phobius"/>
    </source>
</evidence>
<keyword evidence="2" id="KW-0812">Transmembrane</keyword>
<sequence length="449" mass="47088">MSTNEHHDPDSEFVGELGSALRAAGEGFPVDGRSALVSGGLARGRRRLLRRRLAVTGGALALAAIGVGGVYAGTVVTPAQPAKASVGAAEQKAKPSPTAEPAGKPTSDTLKPGEAQIPLSAIADVVRANTPAGQWRFDGLEGTGQGVSGVYDDGEGEAAFGVFLSRAGRSAEAGTDMVTCPSKVYVPYDHCKAERLADGSRLMVFQGYEYPDKREETKNWRATLLTEDGFLIDASEYNAPAEKGAEISREDPPFSAAQLKTLVTAEGWRPLLKQIPKLPAVPAGKAPGKEGEPGKVRKPAPEVTGDGVLTTLTDLVPDGLRVVDKGGDGQFAYAVVDDGQGKSLLQVNVQYGMGDVSGDLFGSGDVTTLPDGRKVKLSQQPGEKGGEGVVWWTADTLRKDGFRVVVSAFNSGAQHEAATRPEPALGMEQLKALALDPKWAKLPIRRPAQ</sequence>
<comment type="caution">
    <text evidence="3">The sequence shown here is derived from an EMBL/GenBank/DDBJ whole genome shotgun (WGS) entry which is preliminary data.</text>
</comment>
<keyword evidence="2" id="KW-1133">Transmembrane helix</keyword>
<feature type="region of interest" description="Disordered" evidence="1">
    <location>
        <begin position="87"/>
        <end position="112"/>
    </location>
</feature>
<evidence type="ECO:0000256" key="1">
    <source>
        <dbReference type="SAM" id="MobiDB-lite"/>
    </source>
</evidence>
<gene>
    <name evidence="3" type="ORF">GCM10017667_27840</name>
</gene>
<keyword evidence="4" id="KW-1185">Reference proteome</keyword>
<feature type="transmembrane region" description="Helical" evidence="2">
    <location>
        <begin position="53"/>
        <end position="73"/>
    </location>
</feature>
<feature type="region of interest" description="Disordered" evidence="1">
    <location>
        <begin position="279"/>
        <end position="304"/>
    </location>
</feature>
<name>A0A919ELR3_STRFL</name>
<dbReference type="EMBL" id="BNBE01000001">
    <property type="protein sequence ID" value="GHF96062.1"/>
    <property type="molecule type" value="Genomic_DNA"/>
</dbReference>
<dbReference type="Proteomes" id="UP000632849">
    <property type="component" value="Unassembled WGS sequence"/>
</dbReference>
<evidence type="ECO:0000313" key="3">
    <source>
        <dbReference type="EMBL" id="GHF96062.1"/>
    </source>
</evidence>
<reference evidence="3" key="1">
    <citation type="journal article" date="2014" name="Int. J. Syst. Evol. Microbiol.">
        <title>Complete genome sequence of Corynebacterium casei LMG S-19264T (=DSM 44701T), isolated from a smear-ripened cheese.</title>
        <authorList>
            <consortium name="US DOE Joint Genome Institute (JGI-PGF)"/>
            <person name="Walter F."/>
            <person name="Albersmeier A."/>
            <person name="Kalinowski J."/>
            <person name="Ruckert C."/>
        </authorList>
    </citation>
    <scope>NUCLEOTIDE SEQUENCE</scope>
    <source>
        <strain evidence="3">JCM 4122</strain>
    </source>
</reference>
<reference evidence="3" key="2">
    <citation type="submission" date="2020-09" db="EMBL/GenBank/DDBJ databases">
        <authorList>
            <person name="Sun Q."/>
            <person name="Ohkuma M."/>
        </authorList>
    </citation>
    <scope>NUCLEOTIDE SEQUENCE</scope>
    <source>
        <strain evidence="3">JCM 4122</strain>
    </source>
</reference>
<dbReference type="RefSeq" id="WP_190041637.1">
    <property type="nucleotide sequence ID" value="NZ_BNBE01000001.1"/>
</dbReference>